<evidence type="ECO:0000313" key="1">
    <source>
        <dbReference type="EMBL" id="AWO76067.1"/>
    </source>
</evidence>
<dbReference type="RefSeq" id="WP_014195802.1">
    <property type="nucleotide sequence ID" value="NZ_CP042251.1"/>
</dbReference>
<name>A0A2Z3NB17_GEOTH</name>
<protein>
    <submittedName>
        <fullName evidence="1">Uncharacterized protein</fullName>
    </submittedName>
</protein>
<evidence type="ECO:0000313" key="2">
    <source>
        <dbReference type="Proteomes" id="UP000246996"/>
    </source>
</evidence>
<dbReference type="Proteomes" id="UP000246996">
    <property type="component" value="Chromosome"/>
</dbReference>
<organism evidence="1 2">
    <name type="scientific">Geobacillus thermoleovorans</name>
    <name type="common">Bacillus thermoleovorans</name>
    <dbReference type="NCBI Taxonomy" id="33941"/>
    <lineage>
        <taxon>Bacteria</taxon>
        <taxon>Bacillati</taxon>
        <taxon>Bacillota</taxon>
        <taxon>Bacilli</taxon>
        <taxon>Bacillales</taxon>
        <taxon>Anoxybacillaceae</taxon>
        <taxon>Geobacillus</taxon>
        <taxon>Geobacillus thermoleovorans group</taxon>
    </lineage>
</organism>
<gene>
    <name evidence="1" type="ORF">C1N76_17190</name>
</gene>
<reference evidence="2" key="1">
    <citation type="submission" date="2018-02" db="EMBL/GenBank/DDBJ databases">
        <title>The complete genome of bacterial strain SGAirxxxx.</title>
        <authorList>
            <person name="Schuster S.C."/>
        </authorList>
    </citation>
    <scope>NUCLEOTIDE SEQUENCE [LARGE SCALE GENOMIC DNA]</scope>
    <source>
        <strain evidence="2">SGAir0734</strain>
    </source>
</reference>
<proteinExistence type="predicted"/>
<dbReference type="EMBL" id="CP027303">
    <property type="protein sequence ID" value="AWO76067.1"/>
    <property type="molecule type" value="Genomic_DNA"/>
</dbReference>
<dbReference type="AlphaFoldDB" id="A0A2Z3NB17"/>
<accession>A0A2Z3NB17</accession>
<sequence>MMMDLIHNLQTVKEQRQWLEQYVPKELIQSLCHQSEAEMRAIDQEWVHLIQKTKQLPGIPVGHPEVKT</sequence>